<evidence type="ECO:0000313" key="2">
    <source>
        <dbReference type="Proteomes" id="UP001183604"/>
    </source>
</evidence>
<comment type="caution">
    <text evidence="1">The sequence shown here is derived from an EMBL/GenBank/DDBJ whole genome shotgun (WGS) entry which is preliminary data.</text>
</comment>
<proteinExistence type="predicted"/>
<accession>A0ABU2AHY7</accession>
<organism evidence="1 2">
    <name type="scientific">Glycomyces lechevalierae</name>
    <dbReference type="NCBI Taxonomy" id="256034"/>
    <lineage>
        <taxon>Bacteria</taxon>
        <taxon>Bacillati</taxon>
        <taxon>Actinomycetota</taxon>
        <taxon>Actinomycetes</taxon>
        <taxon>Glycomycetales</taxon>
        <taxon>Glycomycetaceae</taxon>
        <taxon>Glycomyces</taxon>
    </lineage>
</organism>
<evidence type="ECO:0008006" key="3">
    <source>
        <dbReference type="Google" id="ProtNLM"/>
    </source>
</evidence>
<protein>
    <recommendedName>
        <fullName evidence="3">Phage gp6-like head-tail connector protein</fullName>
    </recommendedName>
</protein>
<name>A0ABU2AHY7_9ACTN</name>
<evidence type="ECO:0000313" key="1">
    <source>
        <dbReference type="EMBL" id="MDR7336834.1"/>
    </source>
</evidence>
<dbReference type="EMBL" id="JAVDYD010000001">
    <property type="protein sequence ID" value="MDR7336834.1"/>
    <property type="molecule type" value="Genomic_DNA"/>
</dbReference>
<reference evidence="1 2" key="1">
    <citation type="submission" date="2023-07" db="EMBL/GenBank/DDBJ databases">
        <title>Sequencing the genomes of 1000 actinobacteria strains.</title>
        <authorList>
            <person name="Klenk H.-P."/>
        </authorList>
    </citation>
    <scope>NUCLEOTIDE SEQUENCE [LARGE SCALE GENOMIC DNA]</scope>
    <source>
        <strain evidence="1 2">DSM 44724</strain>
    </source>
</reference>
<keyword evidence="2" id="KW-1185">Reference proteome</keyword>
<dbReference type="Proteomes" id="UP001183604">
    <property type="component" value="Unassembled WGS sequence"/>
</dbReference>
<sequence>MALGDDYITKEQLKERLGINDAVDDAVLSVAVSSATDGINTHCRRDFQKADAASARKFRATDAELVIVDDFHSTTGLILETDEDDDGVFETVWDAADYELEPLNGVVDGKTGWPYWRICAVGSRSFPTARRAGVRLTAPWGWADVPSNVVSAAYVIAEDVARLKDTAFGVGGYSEFGRIRARENPHAATFLQRYRRNTVRIGG</sequence>
<dbReference type="RefSeq" id="WP_310283828.1">
    <property type="nucleotide sequence ID" value="NZ_BAAAOM010000002.1"/>
</dbReference>
<gene>
    <name evidence="1" type="ORF">J2S69_000553</name>
</gene>